<protein>
    <submittedName>
        <fullName evidence="2">Uncharacterized protein</fullName>
    </submittedName>
</protein>
<evidence type="ECO:0000256" key="1">
    <source>
        <dbReference type="SAM" id="Phobius"/>
    </source>
</evidence>
<keyword evidence="1" id="KW-0812">Transmembrane</keyword>
<organism evidence="2 3">
    <name type="scientific">Enterovirga rhinocerotis</name>
    <dbReference type="NCBI Taxonomy" id="1339210"/>
    <lineage>
        <taxon>Bacteria</taxon>
        <taxon>Pseudomonadati</taxon>
        <taxon>Pseudomonadota</taxon>
        <taxon>Alphaproteobacteria</taxon>
        <taxon>Hyphomicrobiales</taxon>
        <taxon>Methylobacteriaceae</taxon>
        <taxon>Enterovirga</taxon>
    </lineage>
</organism>
<feature type="transmembrane region" description="Helical" evidence="1">
    <location>
        <begin position="21"/>
        <end position="38"/>
    </location>
</feature>
<feature type="transmembrane region" description="Helical" evidence="1">
    <location>
        <begin position="44"/>
        <end position="65"/>
    </location>
</feature>
<name>A0A4R7C6L0_9HYPH</name>
<keyword evidence="3" id="KW-1185">Reference proteome</keyword>
<keyword evidence="1" id="KW-1133">Transmembrane helix</keyword>
<dbReference type="AlphaFoldDB" id="A0A4R7C6L0"/>
<keyword evidence="1" id="KW-0472">Membrane</keyword>
<comment type="caution">
    <text evidence="2">The sequence shown here is derived from an EMBL/GenBank/DDBJ whole genome shotgun (WGS) entry which is preliminary data.</text>
</comment>
<gene>
    <name evidence="2" type="ORF">EV668_1494</name>
</gene>
<accession>A0A4R7C6L0</accession>
<evidence type="ECO:0000313" key="3">
    <source>
        <dbReference type="Proteomes" id="UP000295122"/>
    </source>
</evidence>
<dbReference type="Pfam" id="PF25612">
    <property type="entry name" value="DUF7940"/>
    <property type="match status" value="1"/>
</dbReference>
<dbReference type="EMBL" id="SNZR01000011">
    <property type="protein sequence ID" value="TDR94214.1"/>
    <property type="molecule type" value="Genomic_DNA"/>
</dbReference>
<proteinExistence type="predicted"/>
<dbReference type="InterPro" id="IPR057700">
    <property type="entry name" value="DUF7940"/>
</dbReference>
<dbReference type="RefSeq" id="WP_208111489.1">
    <property type="nucleotide sequence ID" value="NZ_SNZR01000011.1"/>
</dbReference>
<evidence type="ECO:0000313" key="2">
    <source>
        <dbReference type="EMBL" id="TDR94214.1"/>
    </source>
</evidence>
<reference evidence="2 3" key="1">
    <citation type="submission" date="2019-03" db="EMBL/GenBank/DDBJ databases">
        <title>Genomic Encyclopedia of Type Strains, Phase IV (KMG-IV): sequencing the most valuable type-strain genomes for metagenomic binning, comparative biology and taxonomic classification.</title>
        <authorList>
            <person name="Goeker M."/>
        </authorList>
    </citation>
    <scope>NUCLEOTIDE SEQUENCE [LARGE SCALE GENOMIC DNA]</scope>
    <source>
        <strain evidence="2 3">DSM 25903</strain>
    </source>
</reference>
<sequence length="74" mass="7879">MKPVANWRRVLRYAWSIRLNLLAALFGGAEVAIGFLAAEPPIPRGSFAAIAFVVSIGATVSRLIAQQTVSGDPQ</sequence>
<dbReference type="Proteomes" id="UP000295122">
    <property type="component" value="Unassembled WGS sequence"/>
</dbReference>